<dbReference type="RefSeq" id="WP_207729379.1">
    <property type="nucleotide sequence ID" value="NZ_JACSQZ010000001.1"/>
</dbReference>
<evidence type="ECO:0000313" key="2">
    <source>
        <dbReference type="Proteomes" id="UP000640335"/>
    </source>
</evidence>
<keyword evidence="2" id="KW-1185">Reference proteome</keyword>
<proteinExistence type="predicted"/>
<evidence type="ECO:0000313" key="1">
    <source>
        <dbReference type="EMBL" id="MBD7913560.1"/>
    </source>
</evidence>
<protein>
    <recommendedName>
        <fullName evidence="3">Peptidase MA-like domain-containing protein</fullName>
    </recommendedName>
</protein>
<sequence length="232" mass="27225">MWKKVESENYIFNFSNGSIAEKEINEIILCQEGCFKYITNVLQTNFKGKIEYYLCETAEQVGELYGDNEPCNGFARLPNNIYAVYNNDIKCIGFHEDAHIISYGINIPNSAAIREGLAMFFDRKWHGLSNLDWVQFYINENEYISIVDMIEDEIFYNIDCNISYPIMGAFTEYLILSYGIEKYKKFYSFKEIKEGFLNVFGHDIEVFEKQFKKYMNLVGISEELLKLIKNLK</sequence>
<accession>A0ABR8PZH5</accession>
<gene>
    <name evidence="1" type="ORF">H9660_00215</name>
</gene>
<organism evidence="1 2">
    <name type="scientific">Clostridium gallinarum</name>
    <dbReference type="NCBI Taxonomy" id="2762246"/>
    <lineage>
        <taxon>Bacteria</taxon>
        <taxon>Bacillati</taxon>
        <taxon>Bacillota</taxon>
        <taxon>Clostridia</taxon>
        <taxon>Eubacteriales</taxon>
        <taxon>Clostridiaceae</taxon>
        <taxon>Clostridium</taxon>
    </lineage>
</organism>
<comment type="caution">
    <text evidence="1">The sequence shown here is derived from an EMBL/GenBank/DDBJ whole genome shotgun (WGS) entry which is preliminary data.</text>
</comment>
<dbReference type="Proteomes" id="UP000640335">
    <property type="component" value="Unassembled WGS sequence"/>
</dbReference>
<name>A0ABR8PZH5_9CLOT</name>
<evidence type="ECO:0008006" key="3">
    <source>
        <dbReference type="Google" id="ProtNLM"/>
    </source>
</evidence>
<dbReference type="EMBL" id="JACSQZ010000001">
    <property type="protein sequence ID" value="MBD7913560.1"/>
    <property type="molecule type" value="Genomic_DNA"/>
</dbReference>
<reference evidence="1 2" key="1">
    <citation type="submission" date="2020-08" db="EMBL/GenBank/DDBJ databases">
        <title>A Genomic Blueprint of the Chicken Gut Microbiome.</title>
        <authorList>
            <person name="Gilroy R."/>
            <person name="Ravi A."/>
            <person name="Getino M."/>
            <person name="Pursley I."/>
            <person name="Horton D.L."/>
            <person name="Alikhan N.-F."/>
            <person name="Baker D."/>
            <person name="Gharbi K."/>
            <person name="Hall N."/>
            <person name="Watson M."/>
            <person name="Adriaenssens E.M."/>
            <person name="Foster-Nyarko E."/>
            <person name="Jarju S."/>
            <person name="Secka A."/>
            <person name="Antonio M."/>
            <person name="Oren A."/>
            <person name="Chaudhuri R."/>
            <person name="La Ragione R.M."/>
            <person name="Hildebrand F."/>
            <person name="Pallen M.J."/>
        </authorList>
    </citation>
    <scope>NUCLEOTIDE SEQUENCE [LARGE SCALE GENOMIC DNA]</scope>
    <source>
        <strain evidence="1 2">Sa3CUN1</strain>
    </source>
</reference>